<dbReference type="Proteomes" id="UP000183315">
    <property type="component" value="Unassembled WGS sequence"/>
</dbReference>
<dbReference type="STRING" id="1043493.SAMN05421637_2340"/>
<keyword evidence="2" id="KW-1185">Reference proteome</keyword>
<dbReference type="EMBL" id="FNZI01000005">
    <property type="protein sequence ID" value="SEJ59299.1"/>
    <property type="molecule type" value="Genomic_DNA"/>
</dbReference>
<dbReference type="SUPFAM" id="SSF53756">
    <property type="entry name" value="UDP-Glycosyltransferase/glycogen phosphorylase"/>
    <property type="match status" value="1"/>
</dbReference>
<dbReference type="OrthoDB" id="8441777at2"/>
<dbReference type="Pfam" id="PF20471">
    <property type="entry name" value="DUF6716"/>
    <property type="match status" value="1"/>
</dbReference>
<dbReference type="RefSeq" id="WP_052405818.1">
    <property type="nucleotide sequence ID" value="NZ_BBLU01000007.1"/>
</dbReference>
<reference evidence="2" key="1">
    <citation type="submission" date="2016-10" db="EMBL/GenBank/DDBJ databases">
        <authorList>
            <person name="Varghese N."/>
        </authorList>
    </citation>
    <scope>NUCLEOTIDE SEQUENCE [LARGE SCALE GENOMIC DNA]</scope>
    <source>
        <strain evidence="2">DSM 24868</strain>
    </source>
</reference>
<dbReference type="InterPro" id="IPR046561">
    <property type="entry name" value="DUF6716"/>
</dbReference>
<name>A0A1H7A0S4_9MICO</name>
<proteinExistence type="predicted"/>
<dbReference type="AlphaFoldDB" id="A0A1H7A0S4"/>
<protein>
    <submittedName>
        <fullName evidence="1">Uncharacterized protein</fullName>
    </submittedName>
</protein>
<evidence type="ECO:0000313" key="2">
    <source>
        <dbReference type="Proteomes" id="UP000183315"/>
    </source>
</evidence>
<evidence type="ECO:0000313" key="1">
    <source>
        <dbReference type="EMBL" id="SEJ59299.1"/>
    </source>
</evidence>
<sequence length="437" mass="47726">MTASGFGSVPAVGGEAHGARRRFLVVADSDSYLKWGVTRALEAPADWDTSVVVVRNAVTPSPAQRVAAVHGRLAEDALSEMSFRALVELLAEDPPDVLLLACRGPLIETLLADELHGLPGATVVIAGIPGIWMPPTELGVRLRRSVDMLVVHSEREREAVEAMLPKGRLRAVGLASLVRAEQTLGNAERPRIVFAPQALVPTTLEEREQLFAGLVDLAAGRPDVDVVIKLRGTRDEAQTHKEFASFPEIAERWRGGDLPANLVFAYGPLQDFLGDCEGFVTVSSTAVLEAVRAGVPSLCLDDFGVSTEEINVVFEGSRLFGSLDDLRAGRFATPDHKWRERNYFHPPESDDWIAQVDALWAEAQVHGVVPFAREEGWRTWTGQMTRRAQALGAEDTLHRRTVAGVIRAARAAYYGVIAPFRTRPQRRPPVTMSDGQN</sequence>
<dbReference type="eggNOG" id="ENOG502Z966">
    <property type="taxonomic scope" value="Bacteria"/>
</dbReference>
<accession>A0A1H7A0S4</accession>
<organism evidence="1 2">
    <name type="scientific">Demequina mangrovi</name>
    <dbReference type="NCBI Taxonomy" id="1043493"/>
    <lineage>
        <taxon>Bacteria</taxon>
        <taxon>Bacillati</taxon>
        <taxon>Actinomycetota</taxon>
        <taxon>Actinomycetes</taxon>
        <taxon>Micrococcales</taxon>
        <taxon>Demequinaceae</taxon>
        <taxon>Demequina</taxon>
    </lineage>
</organism>
<gene>
    <name evidence="1" type="ORF">SAMN05421637_2340</name>
</gene>